<proteinExistence type="predicted"/>
<evidence type="ECO:0000313" key="3">
    <source>
        <dbReference type="Proteomes" id="UP000193623"/>
    </source>
</evidence>
<dbReference type="EMBL" id="FWFT01000002">
    <property type="protein sequence ID" value="SLN30320.1"/>
    <property type="molecule type" value="Genomic_DNA"/>
</dbReference>
<reference evidence="2 3" key="1">
    <citation type="submission" date="2017-03" db="EMBL/GenBank/DDBJ databases">
        <authorList>
            <person name="Afonso C.L."/>
            <person name="Miller P.J."/>
            <person name="Scott M.A."/>
            <person name="Spackman E."/>
            <person name="Goraichik I."/>
            <person name="Dimitrov K.M."/>
            <person name="Suarez D.L."/>
            <person name="Swayne D.E."/>
        </authorList>
    </citation>
    <scope>NUCLEOTIDE SEQUENCE [LARGE SCALE GENOMIC DNA]</scope>
    <source>
        <strain evidence="2 3">CECT 8397</strain>
    </source>
</reference>
<name>A0A1Y5S230_9RHOB</name>
<sequence>MTRSLIAAATALMLVGGAASAGPMAFTLPTLTFPSTEDVTKGTACLTPSTTQTCITQE</sequence>
<dbReference type="RefSeq" id="WP_159453103.1">
    <property type="nucleotide sequence ID" value="NZ_FWFT01000002.1"/>
</dbReference>
<gene>
    <name evidence="2" type="ORF">PSJ8397_01377</name>
</gene>
<evidence type="ECO:0000256" key="1">
    <source>
        <dbReference type="SAM" id="SignalP"/>
    </source>
</evidence>
<organism evidence="2 3">
    <name type="scientific">Pseudooctadecabacter jejudonensis</name>
    <dbReference type="NCBI Taxonomy" id="1391910"/>
    <lineage>
        <taxon>Bacteria</taxon>
        <taxon>Pseudomonadati</taxon>
        <taxon>Pseudomonadota</taxon>
        <taxon>Alphaproteobacteria</taxon>
        <taxon>Rhodobacterales</taxon>
        <taxon>Paracoccaceae</taxon>
        <taxon>Pseudooctadecabacter</taxon>
    </lineage>
</organism>
<dbReference type="Proteomes" id="UP000193623">
    <property type="component" value="Unassembled WGS sequence"/>
</dbReference>
<protein>
    <submittedName>
        <fullName evidence="2">Uncharacterized protein</fullName>
    </submittedName>
</protein>
<keyword evidence="3" id="KW-1185">Reference proteome</keyword>
<feature type="chain" id="PRO_5010986760" evidence="1">
    <location>
        <begin position="22"/>
        <end position="58"/>
    </location>
</feature>
<dbReference type="AlphaFoldDB" id="A0A1Y5S230"/>
<accession>A0A1Y5S230</accession>
<evidence type="ECO:0000313" key="2">
    <source>
        <dbReference type="EMBL" id="SLN30320.1"/>
    </source>
</evidence>
<keyword evidence="1" id="KW-0732">Signal</keyword>
<feature type="signal peptide" evidence="1">
    <location>
        <begin position="1"/>
        <end position="21"/>
    </location>
</feature>